<comment type="catalytic activity">
    <reaction evidence="1 7">
        <text>Thiol-dependent hydrolysis of ester, thioester, amide, peptide and isopeptide bonds formed by the C-terminal Gly of ubiquitin (a 76-residue protein attached to proteins as an intracellular targeting signal).</text>
        <dbReference type="EC" id="3.4.19.12"/>
    </reaction>
</comment>
<sequence>MTTCEVMSSQTEQFCQDSNVIASKLANDLDAKLTSSSKQVLLQRIEFKAASKPDEQYERLKKKYKALNQNASLVNGKDKSHVHMNGTKQDDLPEPKLVLCNPDKISLRWSKMRRVGPGLSNLGNTCYLNSVIQVLTYTAPLVNFLSTQEHTRECRAVGFCMMCELQRHVLRSFNHHQNESIKPQAIIQKLRCIAKHLRFGHQEDAHEFLRYVIDGMQKSCLHGYEKLDKASKETTVIHRIFSGYYRSQVRCLMCHNTSSTYDPLMDIMLDIKQSPTIVRALQRLCKAELLDGDNLYYCLKCKKKVPAHKQVLIHRPPNVLTVQLKRFDSNHIFGGKITKSVEYAEYLDLRPFMTSKGGPVKYKLYGVLVHSGYSSNSGHYYCYIRSSNNMWYNMNDSVVRQVGLNAALSQQAYLLFYIKMADNISHQGGKGISSLSTKSAETAQPGQKNIKENDYGTAVSRSAQPKFPNTFSGPTTPSKPSPSIITTEQRPKLSFAIKSPTVFVKSKNENKVLQGEQSSKLNGKQVDNDKNSKKDQNKVECKTLNEKETTNSIDLKPPEPVKVSLPVKKDEKKSSPTKNVRPPQLFIPRSVQARSSVSETKSLDDKNVSKTTPVKATTPWKVTSQTSNNCFTYGPMSPPPKGTPLPQPSPSSVTSDGSSTSSKTAKTGDWAIKDKRIPTPGPILPERQHAGWTVSAKSEIEKSEDEESWVEAYDDASKKSKKKQKKDKRKDSKKYHKLDDEKEADGDEAKDEENNKQNSDKENKKKHKKKKKKKGKNKRDSDKEELLRGKSSDDESSKEKQNKRKKSSHKGESKRQRLVDYTSDDSSDCIDDQNNNRTENTKEMHKKNKPDVPVVVYDGDQRDKTSCKGTWDGSRDSSTVNKLLKGSSGVFGYGDNVTTWEGGHSLVNVEKNERKRERSRDSWDQELDKGKVKKVKDKSKQEKFSGTNLFQREHDRRSKKGLVDQASSHFTRRHSSSHSRTHSNRGYRRI</sequence>
<dbReference type="PANTHER" id="PTHR24006:SF758">
    <property type="entry name" value="UBIQUITIN CARBOXYL-TERMINAL HYDROLASE 36"/>
    <property type="match status" value="1"/>
</dbReference>
<feature type="compositionally biased region" description="Basic and acidic residues" evidence="8">
    <location>
        <begin position="778"/>
        <end position="800"/>
    </location>
</feature>
<dbReference type="OrthoDB" id="5987745at2759"/>
<feature type="compositionally biased region" description="Basic and acidic residues" evidence="8">
    <location>
        <begin position="809"/>
        <end position="818"/>
    </location>
</feature>
<feature type="compositionally biased region" description="Basic and acidic residues" evidence="8">
    <location>
        <begin position="910"/>
        <end position="930"/>
    </location>
</feature>
<protein>
    <recommendedName>
        <fullName evidence="7">Ubiquitin carboxyl-terminal hydrolase</fullName>
        <ecNumber evidence="7">3.4.19.12</ecNumber>
    </recommendedName>
</protein>
<dbReference type="EnsemblMetazoa" id="XM_021045815.2">
    <property type="protein sequence ID" value="XP_020901474.1"/>
    <property type="gene ID" value="LOC110240043"/>
</dbReference>
<feature type="compositionally biased region" description="Acidic residues" evidence="8">
    <location>
        <begin position="822"/>
        <end position="831"/>
    </location>
</feature>
<accession>A0A913XAI1</accession>
<proteinExistence type="inferred from homology"/>
<evidence type="ECO:0000256" key="2">
    <source>
        <dbReference type="ARBA" id="ARBA00009085"/>
    </source>
</evidence>
<reference evidence="10" key="1">
    <citation type="submission" date="2022-11" db="UniProtKB">
        <authorList>
            <consortium name="EnsemblMetazoa"/>
        </authorList>
    </citation>
    <scope>IDENTIFICATION</scope>
</reference>
<keyword evidence="5 7" id="KW-0378">Hydrolase</keyword>
<feature type="compositionally biased region" description="Polar residues" evidence="8">
    <location>
        <begin position="433"/>
        <end position="447"/>
    </location>
</feature>
<dbReference type="OMA" id="CNEGRDY"/>
<evidence type="ECO:0000256" key="7">
    <source>
        <dbReference type="RuleBase" id="RU366025"/>
    </source>
</evidence>
<evidence type="ECO:0000256" key="6">
    <source>
        <dbReference type="ARBA" id="ARBA00022807"/>
    </source>
</evidence>
<dbReference type="GO" id="GO:0016579">
    <property type="term" value="P:protein deubiquitination"/>
    <property type="evidence" value="ECO:0007669"/>
    <property type="project" value="InterPro"/>
</dbReference>
<comment type="similarity">
    <text evidence="2 7">Belongs to the peptidase C19 family.</text>
</comment>
<feature type="domain" description="USP" evidence="9">
    <location>
        <begin position="117"/>
        <end position="420"/>
    </location>
</feature>
<feature type="compositionally biased region" description="Pro residues" evidence="8">
    <location>
        <begin position="636"/>
        <end position="649"/>
    </location>
</feature>
<feature type="compositionally biased region" description="Basic residues" evidence="8">
    <location>
        <begin position="764"/>
        <end position="777"/>
    </location>
</feature>
<dbReference type="InterPro" id="IPR018200">
    <property type="entry name" value="USP_CS"/>
</dbReference>
<dbReference type="RefSeq" id="XP_020901474.1">
    <property type="nucleotide sequence ID" value="XM_021045815.2"/>
</dbReference>
<organism evidence="10 11">
    <name type="scientific">Exaiptasia diaphana</name>
    <name type="common">Tropical sea anemone</name>
    <name type="synonym">Aiptasia pulchella</name>
    <dbReference type="NCBI Taxonomy" id="2652724"/>
    <lineage>
        <taxon>Eukaryota</taxon>
        <taxon>Metazoa</taxon>
        <taxon>Cnidaria</taxon>
        <taxon>Anthozoa</taxon>
        <taxon>Hexacorallia</taxon>
        <taxon>Actiniaria</taxon>
        <taxon>Aiptasiidae</taxon>
        <taxon>Exaiptasia</taxon>
    </lineage>
</organism>
<keyword evidence="3 7" id="KW-0645">Protease</keyword>
<evidence type="ECO:0000256" key="5">
    <source>
        <dbReference type="ARBA" id="ARBA00022801"/>
    </source>
</evidence>
<feature type="compositionally biased region" description="Acidic residues" evidence="8">
    <location>
        <begin position="741"/>
        <end position="751"/>
    </location>
</feature>
<dbReference type="InterPro" id="IPR038765">
    <property type="entry name" value="Papain-like_cys_pep_sf"/>
</dbReference>
<feature type="region of interest" description="Disordered" evidence="8">
    <location>
        <begin position="900"/>
        <end position="990"/>
    </location>
</feature>
<dbReference type="GO" id="GO:0005634">
    <property type="term" value="C:nucleus"/>
    <property type="evidence" value="ECO:0007669"/>
    <property type="project" value="TreeGrafter"/>
</dbReference>
<keyword evidence="4 7" id="KW-0833">Ubl conjugation pathway</keyword>
<dbReference type="InterPro" id="IPR001394">
    <property type="entry name" value="Peptidase_C19_UCH"/>
</dbReference>
<dbReference type="PROSITE" id="PS00973">
    <property type="entry name" value="USP_2"/>
    <property type="match status" value="1"/>
</dbReference>
<dbReference type="Proteomes" id="UP000887567">
    <property type="component" value="Unplaced"/>
</dbReference>
<dbReference type="PANTHER" id="PTHR24006">
    <property type="entry name" value="UBIQUITIN CARBOXYL-TERMINAL HYDROLASE"/>
    <property type="match status" value="1"/>
</dbReference>
<dbReference type="GO" id="GO:0004843">
    <property type="term" value="F:cysteine-type deubiquitinase activity"/>
    <property type="evidence" value="ECO:0007669"/>
    <property type="project" value="UniProtKB-UniRule"/>
</dbReference>
<dbReference type="KEGG" id="epa:110240043"/>
<dbReference type="GO" id="GO:0005829">
    <property type="term" value="C:cytosol"/>
    <property type="evidence" value="ECO:0007669"/>
    <property type="project" value="TreeGrafter"/>
</dbReference>
<feature type="region of interest" description="Disordered" evidence="8">
    <location>
        <begin position="508"/>
        <end position="877"/>
    </location>
</feature>
<dbReference type="PROSITE" id="PS00972">
    <property type="entry name" value="USP_1"/>
    <property type="match status" value="1"/>
</dbReference>
<evidence type="ECO:0000256" key="1">
    <source>
        <dbReference type="ARBA" id="ARBA00000707"/>
    </source>
</evidence>
<dbReference type="GO" id="GO:0006508">
    <property type="term" value="P:proteolysis"/>
    <property type="evidence" value="ECO:0007669"/>
    <property type="project" value="UniProtKB-KW"/>
</dbReference>
<name>A0A913XAI1_EXADI</name>
<feature type="region of interest" description="Disordered" evidence="8">
    <location>
        <begin position="429"/>
        <end position="491"/>
    </location>
</feature>
<evidence type="ECO:0000259" key="9">
    <source>
        <dbReference type="PROSITE" id="PS50235"/>
    </source>
</evidence>
<dbReference type="Gene3D" id="3.90.70.10">
    <property type="entry name" value="Cysteine proteinases"/>
    <property type="match status" value="1"/>
</dbReference>
<feature type="compositionally biased region" description="Basic residues" evidence="8">
    <location>
        <begin position="970"/>
        <end position="990"/>
    </location>
</feature>
<dbReference type="GeneID" id="110240043"/>
<dbReference type="FunFam" id="3.90.70.10:FF:000119">
    <property type="entry name" value="Ubiquitin specific peptidase 36"/>
    <property type="match status" value="1"/>
</dbReference>
<evidence type="ECO:0000313" key="11">
    <source>
        <dbReference type="Proteomes" id="UP000887567"/>
    </source>
</evidence>
<dbReference type="EC" id="3.4.19.12" evidence="7"/>
<feature type="compositionally biased region" description="Basic and acidic residues" evidence="8">
    <location>
        <begin position="752"/>
        <end position="763"/>
    </location>
</feature>
<dbReference type="InterPro" id="IPR050164">
    <property type="entry name" value="Peptidase_C19"/>
</dbReference>
<dbReference type="CDD" id="cd02661">
    <property type="entry name" value="Peptidase_C19E"/>
    <property type="match status" value="1"/>
</dbReference>
<evidence type="ECO:0000256" key="4">
    <source>
        <dbReference type="ARBA" id="ARBA00022786"/>
    </source>
</evidence>
<dbReference type="SUPFAM" id="SSF54001">
    <property type="entry name" value="Cysteine proteinases"/>
    <property type="match status" value="1"/>
</dbReference>
<feature type="compositionally biased region" description="Basic and acidic residues" evidence="8">
    <location>
        <begin position="526"/>
        <end position="549"/>
    </location>
</feature>
<dbReference type="InterPro" id="IPR028889">
    <property type="entry name" value="USP"/>
</dbReference>
<evidence type="ECO:0000256" key="3">
    <source>
        <dbReference type="ARBA" id="ARBA00022670"/>
    </source>
</evidence>
<dbReference type="PROSITE" id="PS50235">
    <property type="entry name" value="USP_3"/>
    <property type="match status" value="1"/>
</dbReference>
<feature type="compositionally biased region" description="Polar residues" evidence="8">
    <location>
        <begin position="459"/>
        <end position="471"/>
    </location>
</feature>
<feature type="compositionally biased region" description="Basic residues" evidence="8">
    <location>
        <begin position="719"/>
        <end position="736"/>
    </location>
</feature>
<keyword evidence="6 7" id="KW-0788">Thiol protease</keyword>
<feature type="compositionally biased region" description="Low complexity" evidence="8">
    <location>
        <begin position="650"/>
        <end position="669"/>
    </location>
</feature>
<feature type="compositionally biased region" description="Polar residues" evidence="8">
    <location>
        <begin position="609"/>
        <end position="631"/>
    </location>
</feature>
<dbReference type="Pfam" id="PF00443">
    <property type="entry name" value="UCH"/>
    <property type="match status" value="1"/>
</dbReference>
<evidence type="ECO:0000313" key="10">
    <source>
        <dbReference type="EnsemblMetazoa" id="XP_020901474.1"/>
    </source>
</evidence>
<feature type="compositionally biased region" description="Low complexity" evidence="8">
    <location>
        <begin position="472"/>
        <end position="487"/>
    </location>
</feature>
<feature type="compositionally biased region" description="Acidic residues" evidence="8">
    <location>
        <begin position="702"/>
        <end position="714"/>
    </location>
</feature>
<evidence type="ECO:0000256" key="8">
    <source>
        <dbReference type="SAM" id="MobiDB-lite"/>
    </source>
</evidence>
<dbReference type="AlphaFoldDB" id="A0A913XAI1"/>
<keyword evidence="11" id="KW-1185">Reference proteome</keyword>